<reference evidence="5 6" key="1">
    <citation type="submission" date="2016-12" db="EMBL/GenBank/DDBJ databases">
        <title>Domibacillus sp. SAB 38T whole genome sequencing.</title>
        <authorList>
            <person name="Verma A."/>
            <person name="Ojha A.K."/>
            <person name="Krishnamurthi S."/>
        </authorList>
    </citation>
    <scope>NUCLEOTIDE SEQUENCE [LARGE SCALE GENOMIC DNA]</scope>
    <source>
        <strain evidence="5 6">SAB 38</strain>
    </source>
</reference>
<dbReference type="Pfam" id="PF14682">
    <property type="entry name" value="SPOB_ab"/>
    <property type="match status" value="1"/>
</dbReference>
<keyword evidence="1" id="KW-0597">Phosphoprotein</keyword>
<proteinExistence type="predicted"/>
<name>A0A1V2A968_9BACI</name>
<keyword evidence="2" id="KW-0808">Transferase</keyword>
<dbReference type="Gene3D" id="3.30.565.30">
    <property type="entry name" value="Sporulation initiation phosphotransferase B (SpoOB), C-terminal domain"/>
    <property type="match status" value="1"/>
</dbReference>
<accession>A0A1V2A968</accession>
<evidence type="ECO:0000256" key="1">
    <source>
        <dbReference type="ARBA" id="ARBA00022553"/>
    </source>
</evidence>
<dbReference type="Pfam" id="PF14689">
    <property type="entry name" value="SPOB_a"/>
    <property type="match status" value="1"/>
</dbReference>
<dbReference type="STRING" id="1714355.BTO28_06310"/>
<comment type="caution">
    <text evidence="5">The sequence shown here is derived from an EMBL/GenBank/DDBJ whole genome shotgun (WGS) entry which is preliminary data.</text>
</comment>
<dbReference type="InterPro" id="IPR016120">
    <property type="entry name" value="Sig_transdc_His_kin_SpoOB"/>
</dbReference>
<feature type="domain" description="Sporulation initiation phosphotransferase B C-terminal" evidence="4">
    <location>
        <begin position="69"/>
        <end position="183"/>
    </location>
</feature>
<dbReference type="InterPro" id="IPR039506">
    <property type="entry name" value="SPOB_a"/>
</dbReference>
<dbReference type="SMART" id="SM01317">
    <property type="entry name" value="SPOB_ab"/>
    <property type="match status" value="1"/>
</dbReference>
<gene>
    <name evidence="5" type="ORF">BTO28_06310</name>
</gene>
<dbReference type="SUPFAM" id="SSF55890">
    <property type="entry name" value="Sporulation response regulatory protein Spo0B"/>
    <property type="match status" value="1"/>
</dbReference>
<evidence type="ECO:0000313" key="5">
    <source>
        <dbReference type="EMBL" id="OMP67555.1"/>
    </source>
</evidence>
<keyword evidence="6" id="KW-1185">Reference proteome</keyword>
<dbReference type="InterPro" id="IPR016122">
    <property type="entry name" value="SpoOB_C"/>
</dbReference>
<evidence type="ECO:0000256" key="3">
    <source>
        <dbReference type="ARBA" id="ARBA00022777"/>
    </source>
</evidence>
<organism evidence="5 6">
    <name type="scientific">Domibacillus epiphyticus</name>
    <dbReference type="NCBI Taxonomy" id="1714355"/>
    <lineage>
        <taxon>Bacteria</taxon>
        <taxon>Bacillati</taxon>
        <taxon>Bacillota</taxon>
        <taxon>Bacilli</taxon>
        <taxon>Bacillales</taxon>
        <taxon>Bacillaceae</taxon>
        <taxon>Domibacillus</taxon>
    </lineage>
</organism>
<evidence type="ECO:0000313" key="6">
    <source>
        <dbReference type="Proteomes" id="UP000188613"/>
    </source>
</evidence>
<protein>
    <recommendedName>
        <fullName evidence="4">Sporulation initiation phosphotransferase B C-terminal domain-containing protein</fullName>
    </recommendedName>
</protein>
<sequence>MGPGGAYYQVKEKDWTVIEALRHARHDWMNDMQLVKGLLALNKIDEAARAADHIIVKAVQESKLCNLGMPGMAEMFITFNWEKHKFFLEFEIEDEIIIEKVDDEVAVRFFQALFSLFDRHISDYSGQYLYAGFGEKDGRLMVRIEWDGELFGKSLLIERIEKLLQPDSVSGRVMKLGDQDILMEVNF</sequence>
<keyword evidence="3" id="KW-0418">Kinase</keyword>
<dbReference type="Proteomes" id="UP000188613">
    <property type="component" value="Unassembled WGS sequence"/>
</dbReference>
<dbReference type="Gene3D" id="1.10.287.130">
    <property type="match status" value="1"/>
</dbReference>
<dbReference type="AlphaFoldDB" id="A0A1V2A968"/>
<dbReference type="GO" id="GO:0000155">
    <property type="term" value="F:phosphorelay sensor kinase activity"/>
    <property type="evidence" value="ECO:0007669"/>
    <property type="project" value="InterPro"/>
</dbReference>
<dbReference type="InterPro" id="IPR037100">
    <property type="entry name" value="Spo0B_C_sf"/>
</dbReference>
<dbReference type="EMBL" id="MSFI01000009">
    <property type="protein sequence ID" value="OMP67555.1"/>
    <property type="molecule type" value="Genomic_DNA"/>
</dbReference>
<evidence type="ECO:0000256" key="2">
    <source>
        <dbReference type="ARBA" id="ARBA00022679"/>
    </source>
</evidence>
<evidence type="ECO:0000259" key="4">
    <source>
        <dbReference type="SMART" id="SM01317"/>
    </source>
</evidence>